<protein>
    <submittedName>
        <fullName evidence="2">Retrovirus-related Pol polyprotein from transposon 17.6</fullName>
    </submittedName>
</protein>
<dbReference type="Pfam" id="PF00078">
    <property type="entry name" value="RVT_1"/>
    <property type="match status" value="1"/>
</dbReference>
<name>A0A8X6YG80_9ARAC</name>
<accession>A0A8X6YG80</accession>
<evidence type="ECO:0000313" key="3">
    <source>
        <dbReference type="Proteomes" id="UP000886998"/>
    </source>
</evidence>
<dbReference type="PANTHER" id="PTHR33064:SF29">
    <property type="entry name" value="PEPTIDASE A2 DOMAIN-CONTAINING PROTEIN-RELATED"/>
    <property type="match status" value="1"/>
</dbReference>
<reference evidence="2" key="1">
    <citation type="submission" date="2020-08" db="EMBL/GenBank/DDBJ databases">
        <title>Multicomponent nature underlies the extraordinary mechanical properties of spider dragline silk.</title>
        <authorList>
            <person name="Kono N."/>
            <person name="Nakamura H."/>
            <person name="Mori M."/>
            <person name="Yoshida Y."/>
            <person name="Ohtoshi R."/>
            <person name="Malay A.D."/>
            <person name="Moran D.A.P."/>
            <person name="Tomita M."/>
            <person name="Numata K."/>
            <person name="Arakawa K."/>
        </authorList>
    </citation>
    <scope>NUCLEOTIDE SEQUENCE</scope>
</reference>
<feature type="domain" description="Reverse transcriptase" evidence="1">
    <location>
        <begin position="22"/>
        <end position="95"/>
    </location>
</feature>
<dbReference type="GO" id="GO:0071897">
    <property type="term" value="P:DNA biosynthetic process"/>
    <property type="evidence" value="ECO:0007669"/>
    <property type="project" value="UniProtKB-ARBA"/>
</dbReference>
<dbReference type="InterPro" id="IPR043128">
    <property type="entry name" value="Rev_trsase/Diguanyl_cyclase"/>
</dbReference>
<evidence type="ECO:0000259" key="1">
    <source>
        <dbReference type="Pfam" id="PF00078"/>
    </source>
</evidence>
<dbReference type="SUPFAM" id="SSF56672">
    <property type="entry name" value="DNA/RNA polymerases"/>
    <property type="match status" value="1"/>
</dbReference>
<comment type="caution">
    <text evidence="2">The sequence shown here is derived from an EMBL/GenBank/DDBJ whole genome shotgun (WGS) entry which is preliminary data.</text>
</comment>
<evidence type="ECO:0000313" key="2">
    <source>
        <dbReference type="EMBL" id="GFY71442.1"/>
    </source>
</evidence>
<organism evidence="2 3">
    <name type="scientific">Trichonephila inaurata madagascariensis</name>
    <dbReference type="NCBI Taxonomy" id="2747483"/>
    <lineage>
        <taxon>Eukaryota</taxon>
        <taxon>Metazoa</taxon>
        <taxon>Ecdysozoa</taxon>
        <taxon>Arthropoda</taxon>
        <taxon>Chelicerata</taxon>
        <taxon>Arachnida</taxon>
        <taxon>Araneae</taxon>
        <taxon>Araneomorphae</taxon>
        <taxon>Entelegynae</taxon>
        <taxon>Araneoidea</taxon>
        <taxon>Nephilidae</taxon>
        <taxon>Trichonephila</taxon>
        <taxon>Trichonephila inaurata</taxon>
    </lineage>
</organism>
<sequence>MVCCFCNQFRYVQAITSSFWFQNASYDFSRLMASILKDCEEYAVLYLDDVAIFSQTSEDHLKFLDDIFIRLRNTKLHIKPFKCQFAQAYVKYLGHLVGQGLRTPEELKVQVIKDFPIPTNKMQVRALLGSAGYYRRHIPKFSVITAPLTDLLKG</sequence>
<dbReference type="InterPro" id="IPR000477">
    <property type="entry name" value="RT_dom"/>
</dbReference>
<dbReference type="OrthoDB" id="6429497at2759"/>
<dbReference type="PANTHER" id="PTHR33064">
    <property type="entry name" value="POL PROTEIN"/>
    <property type="match status" value="1"/>
</dbReference>
<keyword evidence="3" id="KW-1185">Reference proteome</keyword>
<dbReference type="Gene3D" id="3.30.70.270">
    <property type="match status" value="2"/>
</dbReference>
<dbReference type="FunFam" id="3.30.70.270:FF:000003">
    <property type="entry name" value="Transposon Ty3-G Gag-Pol polyprotein"/>
    <property type="match status" value="1"/>
</dbReference>
<dbReference type="InterPro" id="IPR043502">
    <property type="entry name" value="DNA/RNA_pol_sf"/>
</dbReference>
<dbReference type="AlphaFoldDB" id="A0A8X6YG80"/>
<dbReference type="InterPro" id="IPR051320">
    <property type="entry name" value="Viral_Replic_Matur_Polypro"/>
</dbReference>
<gene>
    <name evidence="2" type="primary">pol_3641</name>
    <name evidence="2" type="ORF">TNIN_381001</name>
</gene>
<dbReference type="Proteomes" id="UP000886998">
    <property type="component" value="Unassembled WGS sequence"/>
</dbReference>
<proteinExistence type="predicted"/>
<dbReference type="EMBL" id="BMAV01018823">
    <property type="protein sequence ID" value="GFY71442.1"/>
    <property type="molecule type" value="Genomic_DNA"/>
</dbReference>